<protein>
    <submittedName>
        <fullName evidence="1">Uncharacterized protein</fullName>
    </submittedName>
</protein>
<dbReference type="EMBL" id="FNLL01000001">
    <property type="protein sequence ID" value="SDT84897.1"/>
    <property type="molecule type" value="Genomic_DNA"/>
</dbReference>
<reference evidence="2" key="1">
    <citation type="submission" date="2016-10" db="EMBL/GenBank/DDBJ databases">
        <authorList>
            <person name="Varghese N."/>
            <person name="Submissions S."/>
        </authorList>
    </citation>
    <scope>NUCLEOTIDE SEQUENCE [LARGE SCALE GENOMIC DNA]</scope>
    <source>
        <strain evidence="2">DSM 3384</strain>
    </source>
</reference>
<name>A0A1H2DPS1_9BACT</name>
<gene>
    <name evidence="1" type="ORF">SAMN04487931_101426</name>
</gene>
<sequence>MLRLRTLCNELSCRSYINGTAYDPHPGRMIRDSLKQYIPHNKYDDTAHKIIPAYHSIYELTQHLLMNKLNKEARIFI</sequence>
<evidence type="ECO:0000313" key="2">
    <source>
        <dbReference type="Proteomes" id="UP000199608"/>
    </source>
</evidence>
<proteinExistence type="predicted"/>
<dbReference type="Proteomes" id="UP000199608">
    <property type="component" value="Unassembled WGS sequence"/>
</dbReference>
<accession>A0A1H2DPS1</accession>
<evidence type="ECO:0000313" key="1">
    <source>
        <dbReference type="EMBL" id="SDT84897.1"/>
    </source>
</evidence>
<dbReference type="AlphaFoldDB" id="A0A1H2DPS1"/>
<keyword evidence="2" id="KW-1185">Reference proteome</keyword>
<organism evidence="1 2">
    <name type="scientific">Desulfobacula phenolica</name>
    <dbReference type="NCBI Taxonomy" id="90732"/>
    <lineage>
        <taxon>Bacteria</taxon>
        <taxon>Pseudomonadati</taxon>
        <taxon>Thermodesulfobacteriota</taxon>
        <taxon>Desulfobacteria</taxon>
        <taxon>Desulfobacterales</taxon>
        <taxon>Desulfobacteraceae</taxon>
        <taxon>Desulfobacula</taxon>
    </lineage>
</organism>